<feature type="domain" description="Formyl transferase N-terminal" evidence="1">
    <location>
        <begin position="58"/>
        <end position="135"/>
    </location>
</feature>
<dbReference type="AlphaFoldDB" id="A0A8E0RUM4"/>
<gene>
    <name evidence="2" type="ORF">FBUS_10802</name>
</gene>
<dbReference type="InterPro" id="IPR002376">
    <property type="entry name" value="Formyl_transf_N"/>
</dbReference>
<dbReference type="Gene3D" id="3.40.50.12230">
    <property type="match status" value="1"/>
</dbReference>
<sequence length="427" mass="47875">ITFRGFFDFDLIADYSTWPRDSYACAKLVASRVRDWQSDPLRDQPSSTNRKHSGLLGLVISFGRFLPTSLIAAFGQGCVNIHPSLLPRWRGPCPLIHTLLSGDAVVGVSAIRLPTGEHEFDTGPVLQQRAVRLDVRQPMTQRQLGDFLTPYSTEIMFQIIDRVVTGNLDEACPQTTLTKRYRLSPTNAPRPNKSMGYVDWANQTASEVVRLWYCLQGTKVPLTSFLQICKETTPTSDAAVRFDGQNPVVVPLDGICETSYRYQPDLLALLQQAAYLLKRMPPEFPPGGIVYLRAQNQHNYPLIPFAFVACKPHASSRSCLSWLAFPSLHIQMPGKRQFRPMTALDVYNGVLHEAESRKLSSLYGLPHGFHPFTGFRCLSNPTTSKIEYHAPFCDTSIISLVNKTFLPNRNISVEKLNLDPSVTYLGK</sequence>
<name>A0A8E0RUM4_9TREM</name>
<organism evidence="2 3">
    <name type="scientific">Fasciolopsis buskii</name>
    <dbReference type="NCBI Taxonomy" id="27845"/>
    <lineage>
        <taxon>Eukaryota</taxon>
        <taxon>Metazoa</taxon>
        <taxon>Spiralia</taxon>
        <taxon>Lophotrochozoa</taxon>
        <taxon>Platyhelminthes</taxon>
        <taxon>Trematoda</taxon>
        <taxon>Digenea</taxon>
        <taxon>Plagiorchiida</taxon>
        <taxon>Echinostomata</taxon>
        <taxon>Echinostomatoidea</taxon>
        <taxon>Fasciolidae</taxon>
        <taxon>Fasciolopsis</taxon>
    </lineage>
</organism>
<evidence type="ECO:0000313" key="3">
    <source>
        <dbReference type="Proteomes" id="UP000728185"/>
    </source>
</evidence>
<dbReference type="PANTHER" id="PTHR11138">
    <property type="entry name" value="METHIONYL-TRNA FORMYLTRANSFERASE"/>
    <property type="match status" value="1"/>
</dbReference>
<protein>
    <submittedName>
        <fullName evidence="2">Methionyl-tRNA formyltransferase mitochondrial</fullName>
    </submittedName>
</protein>
<proteinExistence type="predicted"/>
<dbReference type="SUPFAM" id="SSF53328">
    <property type="entry name" value="Formyltransferase"/>
    <property type="match status" value="1"/>
</dbReference>
<dbReference type="EMBL" id="LUCM01006466">
    <property type="protein sequence ID" value="KAA0191255.1"/>
    <property type="molecule type" value="Genomic_DNA"/>
</dbReference>
<reference evidence="2" key="1">
    <citation type="submission" date="2019-05" db="EMBL/GenBank/DDBJ databases">
        <title>Annotation for the trematode Fasciolopsis buski.</title>
        <authorList>
            <person name="Choi Y.-J."/>
        </authorList>
    </citation>
    <scope>NUCLEOTIDE SEQUENCE</scope>
    <source>
        <strain evidence="2">HT</strain>
        <tissue evidence="2">Whole worm</tissue>
    </source>
</reference>
<dbReference type="PANTHER" id="PTHR11138:SF5">
    <property type="entry name" value="METHIONYL-TRNA FORMYLTRANSFERASE, MITOCHONDRIAL"/>
    <property type="match status" value="1"/>
</dbReference>
<dbReference type="Pfam" id="PF00551">
    <property type="entry name" value="Formyl_trans_N"/>
    <property type="match status" value="1"/>
</dbReference>
<comment type="caution">
    <text evidence="2">The sequence shown here is derived from an EMBL/GenBank/DDBJ whole genome shotgun (WGS) entry which is preliminary data.</text>
</comment>
<dbReference type="GO" id="GO:0004479">
    <property type="term" value="F:methionyl-tRNA formyltransferase activity"/>
    <property type="evidence" value="ECO:0007669"/>
    <property type="project" value="TreeGrafter"/>
</dbReference>
<dbReference type="GO" id="GO:0005739">
    <property type="term" value="C:mitochondrion"/>
    <property type="evidence" value="ECO:0007669"/>
    <property type="project" value="TreeGrafter"/>
</dbReference>
<feature type="non-terminal residue" evidence="2">
    <location>
        <position position="427"/>
    </location>
</feature>
<keyword evidence="3" id="KW-1185">Reference proteome</keyword>
<evidence type="ECO:0000259" key="1">
    <source>
        <dbReference type="Pfam" id="PF00551"/>
    </source>
</evidence>
<dbReference type="Proteomes" id="UP000728185">
    <property type="component" value="Unassembled WGS sequence"/>
</dbReference>
<dbReference type="InterPro" id="IPR036477">
    <property type="entry name" value="Formyl_transf_N_sf"/>
</dbReference>
<dbReference type="OrthoDB" id="10268103at2759"/>
<accession>A0A8E0RUM4</accession>
<evidence type="ECO:0000313" key="2">
    <source>
        <dbReference type="EMBL" id="KAA0191255.1"/>
    </source>
</evidence>